<keyword evidence="2" id="KW-1185">Reference proteome</keyword>
<dbReference type="EMBL" id="CM037615">
    <property type="protein sequence ID" value="KAH8013845.1"/>
    <property type="molecule type" value="Genomic_DNA"/>
</dbReference>
<sequence>MLQKKKSSDTVVRRPGSYLTQTGSSDQSGGCQSSSGCAVDGFRIGDQEGRMLLQAAGHPDVVHPQEPAARERDIPGGAQREHRLPPAARALGELRHSQRTRQRSPSSPGPSGRRAAAELRGHRRSAGALSSSAPLADLNCPFAAAVSLGEVPTASSSLGSFRA</sequence>
<proteinExistence type="predicted"/>
<gene>
    <name evidence="1" type="ORF">K3G42_022556</name>
</gene>
<name>A0ACB8G341_9SAUR</name>
<dbReference type="Proteomes" id="UP000827872">
    <property type="component" value="Linkage Group LG02"/>
</dbReference>
<accession>A0ACB8G341</accession>
<organism evidence="1 2">
    <name type="scientific">Sphaerodactylus townsendi</name>
    <dbReference type="NCBI Taxonomy" id="933632"/>
    <lineage>
        <taxon>Eukaryota</taxon>
        <taxon>Metazoa</taxon>
        <taxon>Chordata</taxon>
        <taxon>Craniata</taxon>
        <taxon>Vertebrata</taxon>
        <taxon>Euteleostomi</taxon>
        <taxon>Lepidosauria</taxon>
        <taxon>Squamata</taxon>
        <taxon>Bifurcata</taxon>
        <taxon>Gekkota</taxon>
        <taxon>Sphaerodactylidae</taxon>
        <taxon>Sphaerodactylus</taxon>
    </lineage>
</organism>
<evidence type="ECO:0000313" key="1">
    <source>
        <dbReference type="EMBL" id="KAH8013845.1"/>
    </source>
</evidence>
<reference evidence="1" key="1">
    <citation type="submission" date="2021-08" db="EMBL/GenBank/DDBJ databases">
        <title>The first chromosome-level gecko genome reveals the dynamic sex chromosomes of Neotropical dwarf geckos (Sphaerodactylidae: Sphaerodactylus).</title>
        <authorList>
            <person name="Pinto B.J."/>
            <person name="Keating S.E."/>
            <person name="Gamble T."/>
        </authorList>
    </citation>
    <scope>NUCLEOTIDE SEQUENCE</scope>
    <source>
        <strain evidence="1">TG3544</strain>
    </source>
</reference>
<comment type="caution">
    <text evidence="1">The sequence shown here is derived from an EMBL/GenBank/DDBJ whole genome shotgun (WGS) entry which is preliminary data.</text>
</comment>
<evidence type="ECO:0000313" key="2">
    <source>
        <dbReference type="Proteomes" id="UP000827872"/>
    </source>
</evidence>
<protein>
    <submittedName>
        <fullName evidence="1">Uncharacterized protein</fullName>
    </submittedName>
</protein>